<keyword evidence="3" id="KW-0813">Transport</keyword>
<keyword evidence="8" id="KW-0479">Metal-binding</keyword>
<evidence type="ECO:0000256" key="1">
    <source>
        <dbReference type="ARBA" id="ARBA00004141"/>
    </source>
</evidence>
<keyword evidence="12" id="KW-1185">Reference proteome</keyword>
<evidence type="ECO:0000256" key="6">
    <source>
        <dbReference type="ARBA" id="ARBA00022989"/>
    </source>
</evidence>
<keyword evidence="4 10" id="KW-0812">Transmembrane</keyword>
<evidence type="ECO:0000256" key="3">
    <source>
        <dbReference type="ARBA" id="ARBA00022448"/>
    </source>
</evidence>
<dbReference type="PROSITE" id="PS50267">
    <property type="entry name" value="NA_NEUROTRAN_SYMP_3"/>
    <property type="match status" value="1"/>
</dbReference>
<reference evidence="11 12" key="1">
    <citation type="submission" date="2013-11" db="EMBL/GenBank/DDBJ databases">
        <title>Genome sequencing of Stegodyphus mimosarum.</title>
        <authorList>
            <person name="Bechsgaard J."/>
        </authorList>
    </citation>
    <scope>NUCLEOTIDE SEQUENCE [LARGE SCALE GENOMIC DNA]</scope>
</reference>
<dbReference type="OMA" id="NISKRRW"/>
<evidence type="ECO:0000256" key="7">
    <source>
        <dbReference type="ARBA" id="ARBA00023136"/>
    </source>
</evidence>
<keyword evidence="9" id="KW-1015">Disulfide bond</keyword>
<organism evidence="11 12">
    <name type="scientific">Stegodyphus mimosarum</name>
    <name type="common">African social velvet spider</name>
    <dbReference type="NCBI Taxonomy" id="407821"/>
    <lineage>
        <taxon>Eukaryota</taxon>
        <taxon>Metazoa</taxon>
        <taxon>Ecdysozoa</taxon>
        <taxon>Arthropoda</taxon>
        <taxon>Chelicerata</taxon>
        <taxon>Arachnida</taxon>
        <taxon>Araneae</taxon>
        <taxon>Araneomorphae</taxon>
        <taxon>Entelegynae</taxon>
        <taxon>Eresoidea</taxon>
        <taxon>Eresidae</taxon>
        <taxon>Stegodyphus</taxon>
    </lineage>
</organism>
<evidence type="ECO:0000256" key="2">
    <source>
        <dbReference type="ARBA" id="ARBA00006459"/>
    </source>
</evidence>
<sequence>MLILVGKPHFFAELAIGQFAGLGTFHVWRCFPLARGLGFAMIIMSIMVAIYYNVIMSYTLYYFGQSFRSQVPWKECSKWWGADENCYVRQSNQTPCWEVIKYLATKYSTLDNSTDDFDGSVNANFTWEENVIIVPLEDYNKAFSTCRNGTQTASEQFWERYVLQLTSGIEVLGVPKWDLTLTLFVCWIIVFFGLMKGIKSSGKIVYFTATFPYVILITLVIYGCTLPGASTGLKYFFIPEWSRLLEIEVWRAAAEQLLFSLSLGWGCLIMYASYNKFDNRLYRDAVFVSSLDFATSVMAGVVIFAVLGNMSTDMGIDISKVAKGGQGLAFVTYPEALARLPVPQLWSVLFFFMLFLLA</sequence>
<keyword evidence="5" id="KW-0769">Symport</keyword>
<proteinExistence type="inferred from homology"/>
<dbReference type="InterPro" id="IPR000175">
    <property type="entry name" value="Na/ntran_symport"/>
</dbReference>
<evidence type="ECO:0000313" key="12">
    <source>
        <dbReference type="Proteomes" id="UP000054359"/>
    </source>
</evidence>
<dbReference type="Proteomes" id="UP000054359">
    <property type="component" value="Unassembled WGS sequence"/>
</dbReference>
<dbReference type="PANTHER" id="PTHR11616">
    <property type="entry name" value="SODIUM/CHLORIDE DEPENDENT TRANSPORTER"/>
    <property type="match status" value="1"/>
</dbReference>
<feature type="non-terminal residue" evidence="11">
    <location>
        <position position="358"/>
    </location>
</feature>
<dbReference type="GO" id="GO:0005283">
    <property type="term" value="F:amino acid:sodium symporter activity"/>
    <property type="evidence" value="ECO:0007669"/>
    <property type="project" value="TreeGrafter"/>
</dbReference>
<dbReference type="GO" id="GO:0046872">
    <property type="term" value="F:metal ion binding"/>
    <property type="evidence" value="ECO:0007669"/>
    <property type="project" value="UniProtKB-KW"/>
</dbReference>
<dbReference type="GO" id="GO:0015179">
    <property type="term" value="F:L-amino acid transmembrane transporter activity"/>
    <property type="evidence" value="ECO:0007669"/>
    <property type="project" value="TreeGrafter"/>
</dbReference>
<feature type="binding site" evidence="8">
    <location>
        <position position="260"/>
    </location>
    <ligand>
        <name>Na(+)</name>
        <dbReference type="ChEBI" id="CHEBI:29101"/>
        <label>1</label>
    </ligand>
</feature>
<protein>
    <submittedName>
        <fullName evidence="11">Sodium-and chloride-dependent glycine transporter 2</fullName>
    </submittedName>
</protein>
<accession>A0A087UYQ3</accession>
<feature type="transmembrane region" description="Helical" evidence="10">
    <location>
        <begin position="257"/>
        <end position="274"/>
    </location>
</feature>
<evidence type="ECO:0000256" key="8">
    <source>
        <dbReference type="PIRSR" id="PIRSR600175-1"/>
    </source>
</evidence>
<feature type="transmembrane region" description="Helical" evidence="10">
    <location>
        <begin position="39"/>
        <end position="63"/>
    </location>
</feature>
<keyword evidence="6 10" id="KW-1133">Transmembrane helix</keyword>
<evidence type="ECO:0000256" key="5">
    <source>
        <dbReference type="ARBA" id="ARBA00022847"/>
    </source>
</evidence>
<comment type="similarity">
    <text evidence="2">Belongs to the sodium:neurotransmitter symporter (SNF) (TC 2.A.22) family.</text>
</comment>
<feature type="transmembrane region" description="Helical" evidence="10">
    <location>
        <begin position="210"/>
        <end position="237"/>
    </location>
</feature>
<keyword evidence="8" id="KW-0915">Sodium</keyword>
<comment type="subcellular location">
    <subcellularLocation>
        <location evidence="1">Membrane</location>
        <topology evidence="1">Multi-pass membrane protein</topology>
    </subcellularLocation>
</comment>
<dbReference type="SUPFAM" id="SSF161070">
    <property type="entry name" value="SNF-like"/>
    <property type="match status" value="1"/>
</dbReference>
<gene>
    <name evidence="11" type="ORF">X975_18710</name>
</gene>
<name>A0A087UYQ3_STEMI</name>
<dbReference type="GO" id="GO:0005886">
    <property type="term" value="C:plasma membrane"/>
    <property type="evidence" value="ECO:0007669"/>
    <property type="project" value="TreeGrafter"/>
</dbReference>
<evidence type="ECO:0000313" key="11">
    <source>
        <dbReference type="EMBL" id="KFM82492.1"/>
    </source>
</evidence>
<dbReference type="InterPro" id="IPR037272">
    <property type="entry name" value="SNS_sf"/>
</dbReference>
<dbReference type="OrthoDB" id="6581954at2759"/>
<keyword evidence="7 10" id="KW-0472">Membrane</keyword>
<feature type="disulfide bond" evidence="9">
    <location>
        <begin position="76"/>
        <end position="86"/>
    </location>
</feature>
<evidence type="ECO:0000256" key="4">
    <source>
        <dbReference type="ARBA" id="ARBA00022692"/>
    </source>
</evidence>
<evidence type="ECO:0000256" key="10">
    <source>
        <dbReference type="SAM" id="Phobius"/>
    </source>
</evidence>
<dbReference type="GO" id="GO:0015187">
    <property type="term" value="F:glycine transmembrane transporter activity"/>
    <property type="evidence" value="ECO:0007669"/>
    <property type="project" value="TreeGrafter"/>
</dbReference>
<dbReference type="STRING" id="407821.A0A087UYQ3"/>
<dbReference type="EMBL" id="KK122321">
    <property type="protein sequence ID" value="KFM82492.1"/>
    <property type="molecule type" value="Genomic_DNA"/>
</dbReference>
<dbReference type="PANTHER" id="PTHR11616:SF236">
    <property type="entry name" value="TRANSPORTER"/>
    <property type="match status" value="1"/>
</dbReference>
<feature type="transmembrane region" description="Helical" evidence="10">
    <location>
        <begin position="286"/>
        <end position="307"/>
    </location>
</feature>
<dbReference type="GO" id="GO:0089718">
    <property type="term" value="P:amino acid import across plasma membrane"/>
    <property type="evidence" value="ECO:0007669"/>
    <property type="project" value="TreeGrafter"/>
</dbReference>
<feature type="transmembrane region" description="Helical" evidence="10">
    <location>
        <begin position="179"/>
        <end position="198"/>
    </location>
</feature>
<feature type="transmembrane region" description="Helical" evidence="10">
    <location>
        <begin position="336"/>
        <end position="357"/>
    </location>
</feature>
<feature type="binding site" evidence="8">
    <location>
        <position position="357"/>
    </location>
    <ligand>
        <name>Na(+)</name>
        <dbReference type="ChEBI" id="CHEBI:29101"/>
        <label>1</label>
    </ligand>
</feature>
<evidence type="ECO:0000256" key="9">
    <source>
        <dbReference type="PIRSR" id="PIRSR600175-2"/>
    </source>
</evidence>
<dbReference type="AlphaFoldDB" id="A0A087UYQ3"/>
<dbReference type="PRINTS" id="PR00176">
    <property type="entry name" value="NANEUSMPORT"/>
</dbReference>
<dbReference type="Pfam" id="PF00209">
    <property type="entry name" value="SNF"/>
    <property type="match status" value="1"/>
</dbReference>